<name>A0A6J4TQW6_9SPHN</name>
<dbReference type="AlphaFoldDB" id="A0A6J4TQW6"/>
<evidence type="ECO:0000313" key="2">
    <source>
        <dbReference type="EMBL" id="CAA9528703.1"/>
    </source>
</evidence>
<accession>A0A6J4TQW6</accession>
<feature type="region of interest" description="Disordered" evidence="1">
    <location>
        <begin position="1"/>
        <end position="201"/>
    </location>
</feature>
<reference evidence="2" key="1">
    <citation type="submission" date="2020-02" db="EMBL/GenBank/DDBJ databases">
        <authorList>
            <person name="Meier V. D."/>
        </authorList>
    </citation>
    <scope>NUCLEOTIDE SEQUENCE</scope>
    <source>
        <strain evidence="2">AVDCRST_MAG31</strain>
    </source>
</reference>
<feature type="compositionally biased region" description="Basic and acidic residues" evidence="1">
    <location>
        <begin position="82"/>
        <end position="101"/>
    </location>
</feature>
<feature type="non-terminal residue" evidence="2">
    <location>
        <position position="1"/>
    </location>
</feature>
<proteinExistence type="predicted"/>
<feature type="region of interest" description="Disordered" evidence="1">
    <location>
        <begin position="225"/>
        <end position="255"/>
    </location>
</feature>
<gene>
    <name evidence="2" type="ORF">AVDCRST_MAG31-2203</name>
</gene>
<dbReference type="EMBL" id="CADCWA010000168">
    <property type="protein sequence ID" value="CAA9528703.1"/>
    <property type="molecule type" value="Genomic_DNA"/>
</dbReference>
<feature type="compositionally biased region" description="Basic and acidic residues" evidence="1">
    <location>
        <begin position="140"/>
        <end position="164"/>
    </location>
</feature>
<feature type="compositionally biased region" description="Basic residues" evidence="1">
    <location>
        <begin position="169"/>
        <end position="193"/>
    </location>
</feature>
<organism evidence="2">
    <name type="scientific">uncultured Sphingomonas sp</name>
    <dbReference type="NCBI Taxonomy" id="158754"/>
    <lineage>
        <taxon>Bacteria</taxon>
        <taxon>Pseudomonadati</taxon>
        <taxon>Pseudomonadota</taxon>
        <taxon>Alphaproteobacteria</taxon>
        <taxon>Sphingomonadales</taxon>
        <taxon>Sphingomonadaceae</taxon>
        <taxon>Sphingomonas</taxon>
        <taxon>environmental samples</taxon>
    </lineage>
</organism>
<evidence type="ECO:0000256" key="1">
    <source>
        <dbReference type="SAM" id="MobiDB-lite"/>
    </source>
</evidence>
<protein>
    <submittedName>
        <fullName evidence="2">Predicted periplasmic protein</fullName>
    </submittedName>
</protein>
<sequence length="255" mass="28983">EDDPRPAPAACRLPQGRQRPGDRRRPRPGRRLPPTAVRRRPLHRLPGPGGADRASFRRGRRPPAPQLRRPGACAWPVRRPGALRDERRHVRRRGPGDRPADRAWTAAAPHQPPRRRGQLPPPAQRRVPGPGRRPRRRGADRRVQARPADRLRQPVGPHARDRRQAPPRVRSRRPLPLHPQRRGHRAGRHRHLCHQPSPGELRQVRPAVPRRARVPQRALLRRVRQLAVGPGRQPDGQLCRARADGGRQPAGRPGM</sequence>
<feature type="non-terminal residue" evidence="2">
    <location>
        <position position="255"/>
    </location>
</feature>